<dbReference type="InterPro" id="IPR009097">
    <property type="entry name" value="Cyclic_Pdiesterase"/>
</dbReference>
<dbReference type="GeneID" id="31893528"/>
<dbReference type="STRING" id="69974.MPLDJ20_80060"/>
<dbReference type="GO" id="GO:0004113">
    <property type="term" value="F:2',3'-cyclic-nucleotide 3'-phosphodiesterase activity"/>
    <property type="evidence" value="ECO:0007669"/>
    <property type="project" value="InterPro"/>
</dbReference>
<protein>
    <recommendedName>
        <fullName evidence="6">2'-5' RNA ligase</fullName>
    </recommendedName>
</protein>
<keyword evidence="4" id="KW-1185">Reference proteome</keyword>
<evidence type="ECO:0000256" key="1">
    <source>
        <dbReference type="ARBA" id="ARBA00022801"/>
    </source>
</evidence>
<dbReference type="Gene3D" id="3.90.1140.10">
    <property type="entry name" value="Cyclic phosphodiesterase"/>
    <property type="match status" value="1"/>
</dbReference>
<dbReference type="GO" id="GO:0008664">
    <property type="term" value="F:RNA 2',3'-cyclic 3'-phosphodiesterase activity"/>
    <property type="evidence" value="ECO:0007669"/>
    <property type="project" value="InterPro"/>
</dbReference>
<dbReference type="AlphaFoldDB" id="A0A090FW38"/>
<evidence type="ECO:0000313" key="2">
    <source>
        <dbReference type="EMBL" id="CDX12867.1"/>
    </source>
</evidence>
<dbReference type="Pfam" id="PF13563">
    <property type="entry name" value="2_5_RNA_ligase2"/>
    <property type="match status" value="1"/>
</dbReference>
<evidence type="ECO:0000313" key="4">
    <source>
        <dbReference type="Proteomes" id="UP000045285"/>
    </source>
</evidence>
<dbReference type="EMBL" id="CCMZ01000005">
    <property type="protein sequence ID" value="CDX12867.1"/>
    <property type="molecule type" value="Genomic_DNA"/>
</dbReference>
<dbReference type="Proteomes" id="UP000046373">
    <property type="component" value="Unassembled WGS sequence"/>
</dbReference>
<name>A0A090FW38_MESPL</name>
<dbReference type="SUPFAM" id="SSF55144">
    <property type="entry name" value="LigT-like"/>
    <property type="match status" value="1"/>
</dbReference>
<gene>
    <name evidence="2" type="ORF">MPL3356_130033</name>
    <name evidence="3" type="ORF">MPLDJ20_80060</name>
</gene>
<evidence type="ECO:0008006" key="6">
    <source>
        <dbReference type="Google" id="ProtNLM"/>
    </source>
</evidence>
<dbReference type="EMBL" id="CCNB01000045">
    <property type="protein sequence ID" value="CDX45846.1"/>
    <property type="molecule type" value="Genomic_DNA"/>
</dbReference>
<dbReference type="PANTHER" id="PTHR35561">
    <property type="entry name" value="RNA 2',3'-CYCLIC PHOSPHODIESTERASE"/>
    <property type="match status" value="1"/>
</dbReference>
<dbReference type="Proteomes" id="UP000045285">
    <property type="component" value="Unassembled WGS sequence"/>
</dbReference>
<keyword evidence="1" id="KW-0378">Hydrolase</keyword>
<sequence length="212" mass="23915">MNEQPWFGIDNKGQAFFSFSDPIPEPKRAKEPHLFYGALVEKPTNDLLAKQGEIYRREYGLRRAWLTPAEQMHITLIGLGDGKSDDAVDAACRIGGLIQAKPFDVCFDRLSAFGGGALVLRSSDHSPALQQFWRKLSAIVHDSPLQDFVTNRLEPHVTLLRDRGRVPKIQERLVEPVRWTVRSFALIRSHSGEYKLPGAWQLNGQDDAHAVM</sequence>
<reference evidence="3 5" key="2">
    <citation type="submission" date="2014-08" db="EMBL/GenBank/DDBJ databases">
        <authorList>
            <person name="Moulin Lionel"/>
        </authorList>
    </citation>
    <scope>NUCLEOTIDE SEQUENCE [LARGE SCALE GENOMIC DNA]</scope>
</reference>
<accession>A0A090FW38</accession>
<proteinExistence type="predicted"/>
<reference evidence="4" key="1">
    <citation type="submission" date="2014-08" db="EMBL/GenBank/DDBJ databases">
        <authorList>
            <person name="Moulin L."/>
        </authorList>
    </citation>
    <scope>NUCLEOTIDE SEQUENCE [LARGE SCALE GENOMIC DNA]</scope>
</reference>
<dbReference type="PANTHER" id="PTHR35561:SF1">
    <property type="entry name" value="RNA 2',3'-CYCLIC PHOSPHODIESTERASE"/>
    <property type="match status" value="1"/>
</dbReference>
<dbReference type="InterPro" id="IPR004175">
    <property type="entry name" value="RNA_CPDase"/>
</dbReference>
<organism evidence="3 5">
    <name type="scientific">Mesorhizobium plurifarium</name>
    <dbReference type="NCBI Taxonomy" id="69974"/>
    <lineage>
        <taxon>Bacteria</taxon>
        <taxon>Pseudomonadati</taxon>
        <taxon>Pseudomonadota</taxon>
        <taxon>Alphaproteobacteria</taxon>
        <taxon>Hyphomicrobiales</taxon>
        <taxon>Phyllobacteriaceae</taxon>
        <taxon>Mesorhizobium</taxon>
    </lineage>
</organism>
<evidence type="ECO:0000313" key="3">
    <source>
        <dbReference type="EMBL" id="CDX45846.1"/>
    </source>
</evidence>
<evidence type="ECO:0000313" key="5">
    <source>
        <dbReference type="Proteomes" id="UP000046373"/>
    </source>
</evidence>